<feature type="domain" description="YvlB/LiaX N-terminal" evidence="1">
    <location>
        <begin position="3"/>
        <end position="32"/>
    </location>
</feature>
<feature type="non-terminal residue" evidence="2">
    <location>
        <position position="103"/>
    </location>
</feature>
<proteinExistence type="predicted"/>
<comment type="caution">
    <text evidence="2">The sequence shown here is derived from an EMBL/GenBank/DDBJ whole genome shotgun (WGS) entry which is preliminary data.</text>
</comment>
<dbReference type="Proteomes" id="UP001594288">
    <property type="component" value="Unassembled WGS sequence"/>
</dbReference>
<evidence type="ECO:0000313" key="3">
    <source>
        <dbReference type="Proteomes" id="UP001594288"/>
    </source>
</evidence>
<name>A0ABV6YQM5_UNCEI</name>
<sequence>MDEDRMQILKMLEEGKITSDDAAKLLDAMEPDRPAESAPGGGKRLLIRVTDARTGKKKVNVKIPIALAKIAAKFIPAKSRRQLAEEGVDVDAVLSQVMTGNLG</sequence>
<evidence type="ECO:0000313" key="2">
    <source>
        <dbReference type="EMBL" id="MFC1800379.1"/>
    </source>
</evidence>
<gene>
    <name evidence="2" type="ORF">ACFL2Z_05705</name>
</gene>
<evidence type="ECO:0000259" key="1">
    <source>
        <dbReference type="Pfam" id="PF22746"/>
    </source>
</evidence>
<accession>A0ABV6YQM5</accession>
<keyword evidence="3" id="KW-1185">Reference proteome</keyword>
<dbReference type="InterPro" id="IPR053959">
    <property type="entry name" value="YvlB/LiaX_N"/>
</dbReference>
<dbReference type="Pfam" id="PF22746">
    <property type="entry name" value="SHOCT-like_DUF2089-C"/>
    <property type="match status" value="1"/>
</dbReference>
<reference evidence="2 3" key="1">
    <citation type="submission" date="2024-09" db="EMBL/GenBank/DDBJ databases">
        <authorList>
            <person name="D'Angelo T."/>
        </authorList>
    </citation>
    <scope>NUCLEOTIDE SEQUENCE [LARGE SCALE GENOMIC DNA]</scope>
    <source>
        <strain evidence="2">SAG AM-311-F02</strain>
    </source>
</reference>
<protein>
    <recommendedName>
        <fullName evidence="1">YvlB/LiaX N-terminal domain-containing protein</fullName>
    </recommendedName>
</protein>
<dbReference type="EMBL" id="JBHPEI010000138">
    <property type="protein sequence ID" value="MFC1800379.1"/>
    <property type="molecule type" value="Genomic_DNA"/>
</dbReference>
<organism evidence="2 3">
    <name type="scientific">Eiseniibacteriota bacterium</name>
    <dbReference type="NCBI Taxonomy" id="2212470"/>
    <lineage>
        <taxon>Bacteria</taxon>
        <taxon>Candidatus Eiseniibacteriota</taxon>
    </lineage>
</organism>